<dbReference type="GeneID" id="107223888"/>
<dbReference type="OrthoDB" id="7692320at2759"/>
<proteinExistence type="predicted"/>
<name>A0A6J0BY46_NEOLC</name>
<evidence type="ECO:0000313" key="2">
    <source>
        <dbReference type="Proteomes" id="UP000829291"/>
    </source>
</evidence>
<protein>
    <submittedName>
        <fullName evidence="3">Uncharacterized protein LOC107223888</fullName>
    </submittedName>
</protein>
<gene>
    <name evidence="3" type="primary">LOC107223888</name>
</gene>
<dbReference type="Proteomes" id="UP000829291">
    <property type="component" value="Chromosome 5"/>
</dbReference>
<accession>A0A6J0BY46</accession>
<dbReference type="InParanoid" id="A0A6J0BY46"/>
<sequence length="115" mass="12981">MLKKALSKSGLRILRAIKKLSTKSRLAKKSQSGATSKLSLGSANSRPSMLPEHEAISLSWSLASLDTKSVDTYLTMVSENFLESPENYSRRKRCCCCAEYEENLRNENRENEMFV</sequence>
<feature type="compositionally biased region" description="Polar residues" evidence="1">
    <location>
        <begin position="29"/>
        <end position="47"/>
    </location>
</feature>
<evidence type="ECO:0000256" key="1">
    <source>
        <dbReference type="SAM" id="MobiDB-lite"/>
    </source>
</evidence>
<organism evidence="3">
    <name type="scientific">Neodiprion lecontei</name>
    <name type="common">Redheaded pine sawfly</name>
    <dbReference type="NCBI Taxonomy" id="441921"/>
    <lineage>
        <taxon>Eukaryota</taxon>
        <taxon>Metazoa</taxon>
        <taxon>Ecdysozoa</taxon>
        <taxon>Arthropoda</taxon>
        <taxon>Hexapoda</taxon>
        <taxon>Insecta</taxon>
        <taxon>Pterygota</taxon>
        <taxon>Neoptera</taxon>
        <taxon>Endopterygota</taxon>
        <taxon>Hymenoptera</taxon>
        <taxon>Tenthredinoidea</taxon>
        <taxon>Diprionidae</taxon>
        <taxon>Diprioninae</taxon>
        <taxon>Neodiprion</taxon>
    </lineage>
</organism>
<evidence type="ECO:0000313" key="3">
    <source>
        <dbReference type="RefSeq" id="XP_015519212.1"/>
    </source>
</evidence>
<keyword evidence="2" id="KW-1185">Reference proteome</keyword>
<reference evidence="3" key="1">
    <citation type="submission" date="2025-08" db="UniProtKB">
        <authorList>
            <consortium name="RefSeq"/>
        </authorList>
    </citation>
    <scope>IDENTIFICATION</scope>
    <source>
        <tissue evidence="3">Thorax and Abdomen</tissue>
    </source>
</reference>
<feature type="region of interest" description="Disordered" evidence="1">
    <location>
        <begin position="25"/>
        <end position="48"/>
    </location>
</feature>
<dbReference type="KEGG" id="nlo:107223888"/>
<dbReference type="AlphaFoldDB" id="A0A6J0BY46"/>
<dbReference type="RefSeq" id="XP_015519212.1">
    <property type="nucleotide sequence ID" value="XM_015663726.2"/>
</dbReference>